<dbReference type="InterPro" id="IPR013525">
    <property type="entry name" value="ABC2_TM"/>
</dbReference>
<dbReference type="InterPro" id="IPR003439">
    <property type="entry name" value="ABC_transporter-like_ATP-bd"/>
</dbReference>
<evidence type="ECO:0000256" key="5">
    <source>
        <dbReference type="ARBA" id="ARBA00022737"/>
    </source>
</evidence>
<evidence type="ECO:0000256" key="10">
    <source>
        <dbReference type="SAM" id="Phobius"/>
    </source>
</evidence>
<feature type="transmembrane region" description="Helical" evidence="10">
    <location>
        <begin position="301"/>
        <end position="324"/>
    </location>
</feature>
<dbReference type="PROSITE" id="PS50893">
    <property type="entry name" value="ABC_TRANSPORTER_2"/>
    <property type="match status" value="1"/>
</dbReference>
<dbReference type="SUPFAM" id="SSF52540">
    <property type="entry name" value="P-loop containing nucleoside triphosphate hydrolases"/>
    <property type="match status" value="1"/>
</dbReference>
<comment type="similarity">
    <text evidence="2">Belongs to the ABC transporter superfamily. ABCA family.</text>
</comment>
<keyword evidence="7" id="KW-0067">ATP-binding</keyword>
<dbReference type="InterPro" id="IPR003593">
    <property type="entry name" value="AAA+_ATPase"/>
</dbReference>
<dbReference type="InterPro" id="IPR026082">
    <property type="entry name" value="ABCA"/>
</dbReference>
<name>A0ABR2K0Q2_9EUKA</name>
<proteinExistence type="inferred from homology"/>
<dbReference type="SMART" id="SM00382">
    <property type="entry name" value="AAA"/>
    <property type="match status" value="1"/>
</dbReference>
<evidence type="ECO:0000256" key="2">
    <source>
        <dbReference type="ARBA" id="ARBA00008869"/>
    </source>
</evidence>
<dbReference type="InterPro" id="IPR027417">
    <property type="entry name" value="P-loop_NTPase"/>
</dbReference>
<dbReference type="PANTHER" id="PTHR19229">
    <property type="entry name" value="ATP-BINDING CASSETTE TRANSPORTER SUBFAMILY A ABCA"/>
    <property type="match status" value="1"/>
</dbReference>
<evidence type="ECO:0000256" key="8">
    <source>
        <dbReference type="ARBA" id="ARBA00022989"/>
    </source>
</evidence>
<protein>
    <recommendedName>
        <fullName evidence="11">ABC transporter domain-containing protein</fullName>
    </recommendedName>
</protein>
<keyword evidence="6" id="KW-0547">Nucleotide-binding</keyword>
<keyword evidence="13" id="KW-1185">Reference proteome</keyword>
<organism evidence="12 13">
    <name type="scientific">Tritrichomonas musculus</name>
    <dbReference type="NCBI Taxonomy" id="1915356"/>
    <lineage>
        <taxon>Eukaryota</taxon>
        <taxon>Metamonada</taxon>
        <taxon>Parabasalia</taxon>
        <taxon>Tritrichomonadida</taxon>
        <taxon>Tritrichomonadidae</taxon>
        <taxon>Tritrichomonas</taxon>
    </lineage>
</organism>
<gene>
    <name evidence="12" type="ORF">M9Y10_042782</name>
</gene>
<feature type="transmembrane region" description="Helical" evidence="10">
    <location>
        <begin position="224"/>
        <end position="246"/>
    </location>
</feature>
<dbReference type="EMBL" id="JAPFFF010000008">
    <property type="protein sequence ID" value="KAK8883685.1"/>
    <property type="molecule type" value="Genomic_DNA"/>
</dbReference>
<feature type="transmembrane region" description="Helical" evidence="10">
    <location>
        <begin position="330"/>
        <end position="350"/>
    </location>
</feature>
<feature type="transmembrane region" description="Helical" evidence="10">
    <location>
        <begin position="402"/>
        <end position="420"/>
    </location>
</feature>
<dbReference type="PANTHER" id="PTHR19229:SF36">
    <property type="entry name" value="ATP-BINDING CASSETTE SUB-FAMILY A MEMBER 2"/>
    <property type="match status" value="1"/>
</dbReference>
<keyword evidence="3" id="KW-0813">Transport</keyword>
<evidence type="ECO:0000259" key="11">
    <source>
        <dbReference type="PROSITE" id="PS50893"/>
    </source>
</evidence>
<keyword evidence="5" id="KW-0677">Repeat</keyword>
<accession>A0ABR2K0Q2</accession>
<evidence type="ECO:0000313" key="13">
    <source>
        <dbReference type="Proteomes" id="UP001470230"/>
    </source>
</evidence>
<sequence length="774" mass="88335">MIGSHNSSTEDQYDIQSIDRQIKIMKSAPFWSQLSLMLKISFIQRFRSSNIILEMVPPVIFLIFNCVFAARVKTNTDSLQHPKTDPIVPFSLVLGTNPNYGMIPNNNETKYFIDILNEKSFGPIKENSIFFDTFEEYKDFISKNKEINDLFYCTEWIHDTSNQNNLIHISSNGMTVGSLPYLVQNLGSTIVNITKDLKYKNPIININYKKFPHSTIFKADHNNALYVAIFSTFPHVPCILTTGIYYGTEAENGLRDFFTFFGLSFLVNEFRWYITSTILLFIISIPYAISLAAIIKINFGLLIVFYLLVSTGYSSFLLFMMSIWPTCKMANIAGFGILLTLFIFIFWGYFDWLYKDSGYTEKYIFSILPNVALSYAMAQMSSGEVTQFSQINGPSCYPVKNGMIFLACESVVYFALFILIEALKPRLWLPAPIKWGKSLDFNKIDNKNDHSIVIENVRKSFSKTVALDNISFDVNENENIAIVGPNGAGKSTLMSLLSGTSNFDRGRILFKGIDIIKNTRLIHQVVGFCPQKNLFMNELTLDEWMKAICCLRNESNFDYEGILMSLGLDQQRNCRIGKMSGGNKRKTCLAAALVCYPPIIILDEATSGVDFTSRTRIWSIISNLKNTTVIIATHTLEECEKIADKIMVLNEGKIIYYETPNELRQIFKCGYLIITDEENSVELERIEREFNLNSAIIVEDGKAKLFISSDDYIILSQILNHINFKYILTIQALEEIIFNNIMENELNQAHELENSNIENSLDYSALRNELQPEV</sequence>
<evidence type="ECO:0000256" key="7">
    <source>
        <dbReference type="ARBA" id="ARBA00022840"/>
    </source>
</evidence>
<comment type="caution">
    <text evidence="12">The sequence shown here is derived from an EMBL/GenBank/DDBJ whole genome shotgun (WGS) entry which is preliminary data.</text>
</comment>
<dbReference type="Proteomes" id="UP001470230">
    <property type="component" value="Unassembled WGS sequence"/>
</dbReference>
<evidence type="ECO:0000256" key="4">
    <source>
        <dbReference type="ARBA" id="ARBA00022692"/>
    </source>
</evidence>
<dbReference type="Gene3D" id="3.40.50.300">
    <property type="entry name" value="P-loop containing nucleotide triphosphate hydrolases"/>
    <property type="match status" value="1"/>
</dbReference>
<keyword evidence="9 10" id="KW-0472">Membrane</keyword>
<comment type="subcellular location">
    <subcellularLocation>
        <location evidence="1">Membrane</location>
        <topology evidence="1">Multi-pass membrane protein</topology>
    </subcellularLocation>
</comment>
<dbReference type="Pfam" id="PF12698">
    <property type="entry name" value="ABC2_membrane_3"/>
    <property type="match status" value="1"/>
</dbReference>
<keyword evidence="4 10" id="KW-0812">Transmembrane</keyword>
<reference evidence="12 13" key="1">
    <citation type="submission" date="2024-04" db="EMBL/GenBank/DDBJ databases">
        <title>Tritrichomonas musculus Genome.</title>
        <authorList>
            <person name="Alves-Ferreira E."/>
            <person name="Grigg M."/>
            <person name="Lorenzi H."/>
            <person name="Galac M."/>
        </authorList>
    </citation>
    <scope>NUCLEOTIDE SEQUENCE [LARGE SCALE GENOMIC DNA]</scope>
    <source>
        <strain evidence="12 13">EAF2021</strain>
    </source>
</reference>
<dbReference type="CDD" id="cd03263">
    <property type="entry name" value="ABC_subfamily_A"/>
    <property type="match status" value="1"/>
</dbReference>
<evidence type="ECO:0000256" key="6">
    <source>
        <dbReference type="ARBA" id="ARBA00022741"/>
    </source>
</evidence>
<feature type="domain" description="ABC transporter" evidence="11">
    <location>
        <begin position="452"/>
        <end position="676"/>
    </location>
</feature>
<evidence type="ECO:0000313" key="12">
    <source>
        <dbReference type="EMBL" id="KAK8883685.1"/>
    </source>
</evidence>
<evidence type="ECO:0000256" key="3">
    <source>
        <dbReference type="ARBA" id="ARBA00022448"/>
    </source>
</evidence>
<evidence type="ECO:0000256" key="9">
    <source>
        <dbReference type="ARBA" id="ARBA00023136"/>
    </source>
</evidence>
<evidence type="ECO:0000256" key="1">
    <source>
        <dbReference type="ARBA" id="ARBA00004141"/>
    </source>
</evidence>
<keyword evidence="8 10" id="KW-1133">Transmembrane helix</keyword>
<feature type="transmembrane region" description="Helical" evidence="10">
    <location>
        <begin position="51"/>
        <end position="70"/>
    </location>
</feature>
<dbReference type="Pfam" id="PF00005">
    <property type="entry name" value="ABC_tran"/>
    <property type="match status" value="1"/>
</dbReference>
<feature type="transmembrane region" description="Helical" evidence="10">
    <location>
        <begin position="270"/>
        <end position="289"/>
    </location>
</feature>